<dbReference type="Gene3D" id="2.40.128.640">
    <property type="match status" value="1"/>
</dbReference>
<dbReference type="PROSITE" id="PS51257">
    <property type="entry name" value="PROKAR_LIPOPROTEIN"/>
    <property type="match status" value="1"/>
</dbReference>
<evidence type="ECO:0000313" key="2">
    <source>
        <dbReference type="Proteomes" id="UP000251647"/>
    </source>
</evidence>
<evidence type="ECO:0000313" key="1">
    <source>
        <dbReference type="EMBL" id="SPY45864.1"/>
    </source>
</evidence>
<dbReference type="RefSeq" id="WP_050787779.1">
    <property type="nucleotide sequence ID" value="NZ_CP046752.1"/>
</dbReference>
<proteinExistence type="predicted"/>
<reference evidence="1 2" key="1">
    <citation type="submission" date="2018-06" db="EMBL/GenBank/DDBJ databases">
        <authorList>
            <consortium name="Pathogen Informatics"/>
            <person name="Doyle S."/>
        </authorList>
    </citation>
    <scope>NUCLEOTIDE SEQUENCE [LARGE SCALE GENOMIC DNA]</scope>
    <source>
        <strain evidence="1 2">NCTC11647</strain>
    </source>
</reference>
<dbReference type="Proteomes" id="UP000251647">
    <property type="component" value="Unassembled WGS sequence"/>
</dbReference>
<dbReference type="EMBL" id="UATL01000007">
    <property type="protein sequence ID" value="SPY45864.1"/>
    <property type="molecule type" value="Genomic_DNA"/>
</dbReference>
<organism evidence="1 2">
    <name type="scientific">Photobacterium damselae</name>
    <dbReference type="NCBI Taxonomy" id="38293"/>
    <lineage>
        <taxon>Bacteria</taxon>
        <taxon>Pseudomonadati</taxon>
        <taxon>Pseudomonadota</taxon>
        <taxon>Gammaproteobacteria</taxon>
        <taxon>Vibrionales</taxon>
        <taxon>Vibrionaceae</taxon>
        <taxon>Photobacterium</taxon>
    </lineage>
</organism>
<protein>
    <submittedName>
        <fullName evidence="1">Predicted membrane protein</fullName>
    </submittedName>
</protein>
<gene>
    <name evidence="1" type="ORF">NCTC11647_04260</name>
</gene>
<dbReference type="OrthoDB" id="5348860at2"/>
<sequence>MKIAHHHRSATLLALITLSLSGCASWQPSQLLPDSWTSSETDQSTWQGTYQSQEQMGLITTLELNQDNSAKTIYSYTNGDPDLIETGHWRVLNSQQLEVTMTTHQGHPLDSQRIYQFDPKTNQLIATQETVNGQSYSLGENGLVLSKQ</sequence>
<name>A0A2T3QKQ4_PHODM</name>
<dbReference type="GeneID" id="93399206"/>
<dbReference type="AlphaFoldDB" id="A0A2T3QKQ4"/>
<accession>A0A2T3QKQ4</accession>